<evidence type="ECO:0000313" key="15">
    <source>
        <dbReference type="RefSeq" id="XP_029634771.1"/>
    </source>
</evidence>
<dbReference type="CDD" id="cd00110">
    <property type="entry name" value="LamG"/>
    <property type="match status" value="6"/>
</dbReference>
<feature type="signal peptide" evidence="11">
    <location>
        <begin position="1"/>
        <end position="20"/>
    </location>
</feature>
<feature type="domain" description="Laminin G" evidence="12">
    <location>
        <begin position="872"/>
        <end position="1050"/>
    </location>
</feature>
<dbReference type="InterPro" id="IPR050372">
    <property type="entry name" value="Neurexin-related_CASP"/>
</dbReference>
<evidence type="ECO:0000256" key="7">
    <source>
        <dbReference type="ARBA" id="ARBA00023157"/>
    </source>
</evidence>
<dbReference type="InterPro" id="IPR013320">
    <property type="entry name" value="ConA-like_dom_sf"/>
</dbReference>
<evidence type="ECO:0000256" key="3">
    <source>
        <dbReference type="ARBA" id="ARBA00022692"/>
    </source>
</evidence>
<feature type="domain" description="EGF-like" evidence="13">
    <location>
        <begin position="628"/>
        <end position="665"/>
    </location>
</feature>
<dbReference type="CDD" id="cd00054">
    <property type="entry name" value="EGF_CA"/>
    <property type="match status" value="3"/>
</dbReference>
<dbReference type="RefSeq" id="XP_029634771.1">
    <property type="nucleotide sequence ID" value="XM_029778911.2"/>
</dbReference>
<sequence length="1531" mass="169040">MGPHPIWMLLSLSAITLCVAFDLQGSKPSYAKFTKWEPCDNGTLTFQFKTDRGDALLMYTDGGEDYDFMELKLVDGTLKLRFDLGGGAMIMSVGQRLNNMQWHTVEIQRAKAQTNLVVNNIAETMETKPYDIVREEENKESFVFIGGMPMEYGAKLDRLALPSVIFEPQFRGSIQKVLYSNCGGPMEAPLRLEESGIRGTEKDLCLENDPCLNGGTCLTTDKRVVCECTGTSYIGDFCQIEKPIVEATFTGVEYLTYDLSGRGDSFVSSKDKLTMYFKTRHADGLLFYTGDLGEYFNVALIGGGVDLSVNLGSGKYDANINPPNQRFDDNKWHLVEVTRESRELAKDRGLFVITFQVDTIKKIGTTIGTFTLLSSKVLFLGGSLNTLNLPGSKLKQNFKGCMRKVFYKADGIELNLIELGRDKHDLIDVVGDVQFGKCHIHIDPEPITFTSPDSFITLPKWDVSKGGNLSLKFVTNEPNSVLLYNSRSENHDDFLAVEMLDGFLFFVFSIGLNSQRLRVTEQKINDASVHEIYINMTKEAGYIDVDGHRTDYAIPGKSVLSPHGKLYLGGIGDREDRFLLPKEIWAGVLGYGFVGCLTNFFMNGESFELPALSVEQMVPGVKNECQNMKSQCLKRPCLHQGNCAKGWNRFICDCRQTGYYGTLCEHVASTLHFEGTQFMKITLEGESKSEVEDISLRFNTVRPHGLLFLAASGKSKDIMELLLESGTIKFTIKLGSGTRTLITGQSLNDGQWHTVFVKRRARTVELAVDYNLPVTDKLPELRKTLKYEYIYIGSIGPVPSEELPATSSVSEFHGEASKLTDDNTIHGYASFIGLMQQLVFNKKHYFEMAKSGKAKNIEVTAQFDGGSNIARDPITFKQTSAFAELSTLNIHLLFVISFKFKTTEPDGLLLYSGGKEKDFLALELVDGYIYYAYNLGNGPQVIKGNTPGPLNDNQWHLVSLSRLEKNSQLFRVDINPTERIRVLDGKAIHFDLEGPLYLGGVKKTVFADLPKSIRSKHGFQGCMASIDLNDIYPKVLTNATHLHGPVIAGCKGPNRECHPEACLNQGECMQQWNSYICNCDLTSYSGHSCSEESTTYHFGPNPGLLQYTYPAKKRKDRTEDLLAFGLKTKQKDAVLVRVQSKDSDDYLEAELVDGNIFVVYNMGTADHPVGEVYHKVNDGEYHVVRFTRNGANSTIQVDNYKPQPKHPDVSSWYIGEILDPGEQMSIFNNQAYIYIGGKKDSWDSQIQKAYRGEISGLVFNGLKVLDMAAANNSRISIEGNVKLVKQFVPKKKESTEVQEMQSTMGVRVTPHQSATDDIIYSGNDAGCNSDDEDECSSVGSGMVDEIITPTVIVITTPRPIDSSPRSISTPPEPSQPGRNNHQNSIGNGASSVKTRPSITPDNPTNTLETETNQFPGKTFENSDDLNIGLIVGIAAGVLVALIVLIIALYKFRSRDEGSYKIDETQNFAYLDSKQQQSNGALLPHNTTPGGGLGGGIGGMGGMGGGMGGSIVSGGGGGGKSGKKKDVKEWYV</sequence>
<feature type="chain" id="PRO_5027626357" evidence="11">
    <location>
        <begin position="21"/>
        <end position="1531"/>
    </location>
</feature>
<evidence type="ECO:0000256" key="9">
    <source>
        <dbReference type="SAM" id="MobiDB-lite"/>
    </source>
</evidence>
<evidence type="ECO:0000256" key="10">
    <source>
        <dbReference type="SAM" id="Phobius"/>
    </source>
</evidence>
<keyword evidence="4" id="KW-0130">Cell adhesion</keyword>
<feature type="domain" description="Laminin G" evidence="12">
    <location>
        <begin position="1094"/>
        <end position="1281"/>
    </location>
</feature>
<reference evidence="15" key="1">
    <citation type="submission" date="2025-08" db="UniProtKB">
        <authorList>
            <consortium name="RefSeq"/>
        </authorList>
    </citation>
    <scope>IDENTIFICATION</scope>
</reference>
<proteinExistence type="predicted"/>
<feature type="domain" description="Laminin G" evidence="12">
    <location>
        <begin position="668"/>
        <end position="863"/>
    </location>
</feature>
<dbReference type="InterPro" id="IPR001791">
    <property type="entry name" value="Laminin_G"/>
</dbReference>
<keyword evidence="6 10" id="KW-0472">Membrane</keyword>
<evidence type="ECO:0000256" key="5">
    <source>
        <dbReference type="ARBA" id="ARBA00022989"/>
    </source>
</evidence>
<keyword evidence="14" id="KW-1185">Reference proteome</keyword>
<dbReference type="SMART" id="SM00282">
    <property type="entry name" value="LamG"/>
    <property type="match status" value="6"/>
</dbReference>
<evidence type="ECO:0000256" key="11">
    <source>
        <dbReference type="SAM" id="SignalP"/>
    </source>
</evidence>
<feature type="domain" description="EGF-like" evidence="13">
    <location>
        <begin position="1053"/>
        <end position="1090"/>
    </location>
</feature>
<keyword evidence="11" id="KW-0732">Signal</keyword>
<evidence type="ECO:0000313" key="14">
    <source>
        <dbReference type="Proteomes" id="UP000515154"/>
    </source>
</evidence>
<evidence type="ECO:0000256" key="6">
    <source>
        <dbReference type="ARBA" id="ARBA00023136"/>
    </source>
</evidence>
<feature type="transmembrane region" description="Helical" evidence="10">
    <location>
        <begin position="1427"/>
        <end position="1449"/>
    </location>
</feature>
<dbReference type="Gene3D" id="2.60.120.200">
    <property type="match status" value="6"/>
</dbReference>
<dbReference type="SUPFAM" id="SSF49899">
    <property type="entry name" value="Concanavalin A-like lectins/glucanases"/>
    <property type="match status" value="6"/>
</dbReference>
<evidence type="ECO:0000259" key="13">
    <source>
        <dbReference type="PROSITE" id="PS50026"/>
    </source>
</evidence>
<feature type="domain" description="Laminin G" evidence="12">
    <location>
        <begin position="244"/>
        <end position="438"/>
    </location>
</feature>
<feature type="region of interest" description="Disordered" evidence="9">
    <location>
        <begin position="1355"/>
        <end position="1419"/>
    </location>
</feature>
<feature type="compositionally biased region" description="Polar residues" evidence="9">
    <location>
        <begin position="1376"/>
        <end position="1415"/>
    </location>
</feature>
<dbReference type="InterPro" id="IPR027789">
    <property type="entry name" value="Syndecan/Neurexin_dom"/>
</dbReference>
<dbReference type="SMART" id="SM00181">
    <property type="entry name" value="EGF"/>
    <property type="match status" value="3"/>
</dbReference>
<name>A0A6P7S9Q0_9MOLL</name>
<dbReference type="Proteomes" id="UP000515154">
    <property type="component" value="Linkage group LG4"/>
</dbReference>
<evidence type="ECO:0000256" key="4">
    <source>
        <dbReference type="ARBA" id="ARBA00022889"/>
    </source>
</evidence>
<feature type="domain" description="EGF-like" evidence="13">
    <location>
        <begin position="201"/>
        <end position="239"/>
    </location>
</feature>
<dbReference type="PROSITE" id="PS50025">
    <property type="entry name" value="LAM_G_DOMAIN"/>
    <property type="match status" value="6"/>
</dbReference>
<evidence type="ECO:0000259" key="12">
    <source>
        <dbReference type="PROSITE" id="PS50025"/>
    </source>
</evidence>
<dbReference type="PANTHER" id="PTHR15036">
    <property type="entry name" value="PIKACHURIN-LIKE PROTEIN"/>
    <property type="match status" value="1"/>
</dbReference>
<keyword evidence="2 8" id="KW-0245">EGF-like domain</keyword>
<gene>
    <name evidence="15" type="primary">LOC115210357</name>
</gene>
<organism evidence="14 15">
    <name type="scientific">Octopus sinensis</name>
    <name type="common">East Asian common octopus</name>
    <dbReference type="NCBI Taxonomy" id="2607531"/>
    <lineage>
        <taxon>Eukaryota</taxon>
        <taxon>Metazoa</taxon>
        <taxon>Spiralia</taxon>
        <taxon>Lophotrochozoa</taxon>
        <taxon>Mollusca</taxon>
        <taxon>Cephalopoda</taxon>
        <taxon>Coleoidea</taxon>
        <taxon>Octopodiformes</taxon>
        <taxon>Octopoda</taxon>
        <taxon>Incirrata</taxon>
        <taxon>Octopodidae</taxon>
        <taxon>Octopus</taxon>
    </lineage>
</organism>
<feature type="domain" description="Laminin G" evidence="12">
    <location>
        <begin position="445"/>
        <end position="625"/>
    </location>
</feature>
<dbReference type="InterPro" id="IPR000742">
    <property type="entry name" value="EGF"/>
</dbReference>
<dbReference type="PROSITE" id="PS50026">
    <property type="entry name" value="EGF_3"/>
    <property type="match status" value="3"/>
</dbReference>
<dbReference type="KEGG" id="osn:115210357"/>
<keyword evidence="3 10" id="KW-0812">Transmembrane</keyword>
<dbReference type="Pfam" id="PF02210">
    <property type="entry name" value="Laminin_G_2"/>
    <property type="match status" value="6"/>
</dbReference>
<dbReference type="Pfam" id="PF01034">
    <property type="entry name" value="Syndecan"/>
    <property type="match status" value="1"/>
</dbReference>
<dbReference type="FunFam" id="2.10.25.10:FF:000015">
    <property type="entry name" value="neurexin-1 isoform X1"/>
    <property type="match status" value="1"/>
</dbReference>
<dbReference type="FunFam" id="2.60.120.200:FF:000003">
    <property type="entry name" value="neurexin-1 isoform X1"/>
    <property type="match status" value="1"/>
</dbReference>
<comment type="subcellular location">
    <subcellularLocation>
        <location evidence="1">Membrane</location>
        <topology evidence="1">Single-pass type I membrane protein</topology>
    </subcellularLocation>
</comment>
<evidence type="ECO:0000256" key="1">
    <source>
        <dbReference type="ARBA" id="ARBA00004479"/>
    </source>
</evidence>
<evidence type="ECO:0000256" key="8">
    <source>
        <dbReference type="PROSITE-ProRule" id="PRU00076"/>
    </source>
</evidence>
<dbReference type="Gene3D" id="2.10.25.10">
    <property type="entry name" value="Laminin"/>
    <property type="match status" value="3"/>
</dbReference>
<dbReference type="GO" id="GO:0007155">
    <property type="term" value="P:cell adhesion"/>
    <property type="evidence" value="ECO:0007669"/>
    <property type="project" value="UniProtKB-KW"/>
</dbReference>
<keyword evidence="5 10" id="KW-1133">Transmembrane helix</keyword>
<feature type="domain" description="Laminin G" evidence="12">
    <location>
        <begin position="20"/>
        <end position="205"/>
    </location>
</feature>
<feature type="compositionally biased region" description="Low complexity" evidence="9">
    <location>
        <begin position="1355"/>
        <end position="1369"/>
    </location>
</feature>
<protein>
    <submittedName>
        <fullName evidence="15">Neurexin-3 isoform X1</fullName>
    </submittedName>
</protein>
<dbReference type="PANTHER" id="PTHR15036:SF89">
    <property type="entry name" value="NEUREXIN 1, ISOFORM F"/>
    <property type="match status" value="1"/>
</dbReference>
<comment type="caution">
    <text evidence="8">Lacks conserved residue(s) required for the propagation of feature annotation.</text>
</comment>
<accession>A0A6P7S9Q0</accession>
<evidence type="ECO:0000256" key="2">
    <source>
        <dbReference type="ARBA" id="ARBA00022536"/>
    </source>
</evidence>
<keyword evidence="7" id="KW-1015">Disulfide bond</keyword>
<dbReference type="GO" id="GO:0016020">
    <property type="term" value="C:membrane"/>
    <property type="evidence" value="ECO:0007669"/>
    <property type="project" value="UniProtKB-SubCell"/>
</dbReference>